<dbReference type="AlphaFoldDB" id="A0A1Q9D380"/>
<gene>
    <name evidence="1" type="ORF">AK812_SmicGene28877</name>
</gene>
<protein>
    <submittedName>
        <fullName evidence="1">Uncharacterized protein</fullName>
    </submittedName>
</protein>
<evidence type="ECO:0000313" key="2">
    <source>
        <dbReference type="Proteomes" id="UP000186817"/>
    </source>
</evidence>
<dbReference type="EMBL" id="LSRX01000751">
    <property type="protein sequence ID" value="OLP89632.1"/>
    <property type="molecule type" value="Genomic_DNA"/>
</dbReference>
<organism evidence="1 2">
    <name type="scientific">Symbiodinium microadriaticum</name>
    <name type="common">Dinoflagellate</name>
    <name type="synonym">Zooxanthella microadriatica</name>
    <dbReference type="NCBI Taxonomy" id="2951"/>
    <lineage>
        <taxon>Eukaryota</taxon>
        <taxon>Sar</taxon>
        <taxon>Alveolata</taxon>
        <taxon>Dinophyceae</taxon>
        <taxon>Suessiales</taxon>
        <taxon>Symbiodiniaceae</taxon>
        <taxon>Symbiodinium</taxon>
    </lineage>
</organism>
<proteinExistence type="predicted"/>
<evidence type="ECO:0000313" key="1">
    <source>
        <dbReference type="EMBL" id="OLP89632.1"/>
    </source>
</evidence>
<sequence>MCESRQHFGECNVDPPLDMATCPIRDPGDQAGRRFQAWKEKEAEEPVVETICSPTAVAESTEKADVEEMIAEEEDKEKRELLEKKLRLQEGLAAPGDL</sequence>
<keyword evidence="2" id="KW-1185">Reference proteome</keyword>
<name>A0A1Q9D380_SYMMI</name>
<dbReference type="Proteomes" id="UP000186817">
    <property type="component" value="Unassembled WGS sequence"/>
</dbReference>
<reference evidence="1 2" key="1">
    <citation type="submission" date="2016-02" db="EMBL/GenBank/DDBJ databases">
        <title>Genome analysis of coral dinoflagellate symbionts highlights evolutionary adaptations to a symbiotic lifestyle.</title>
        <authorList>
            <person name="Aranda M."/>
            <person name="Li Y."/>
            <person name="Liew Y.J."/>
            <person name="Baumgarten S."/>
            <person name="Simakov O."/>
            <person name="Wilson M."/>
            <person name="Piel J."/>
            <person name="Ashoor H."/>
            <person name="Bougouffa S."/>
            <person name="Bajic V.B."/>
            <person name="Ryu T."/>
            <person name="Ravasi T."/>
            <person name="Bayer T."/>
            <person name="Micklem G."/>
            <person name="Kim H."/>
            <person name="Bhak J."/>
            <person name="Lajeunesse T.C."/>
            <person name="Voolstra C.R."/>
        </authorList>
    </citation>
    <scope>NUCLEOTIDE SEQUENCE [LARGE SCALE GENOMIC DNA]</scope>
    <source>
        <strain evidence="1 2">CCMP2467</strain>
    </source>
</reference>
<accession>A0A1Q9D380</accession>
<comment type="caution">
    <text evidence="1">The sequence shown here is derived from an EMBL/GenBank/DDBJ whole genome shotgun (WGS) entry which is preliminary data.</text>
</comment>
<dbReference type="OrthoDB" id="10343344at2759"/>